<comment type="caution">
    <text evidence="2">The sequence shown here is derived from an EMBL/GenBank/DDBJ whole genome shotgun (WGS) entry which is preliminary data.</text>
</comment>
<dbReference type="Proteomes" id="UP001217485">
    <property type="component" value="Unassembled WGS sequence"/>
</dbReference>
<dbReference type="RefSeq" id="WP_272096814.1">
    <property type="nucleotide sequence ID" value="NZ_JAQNDK010000002.1"/>
</dbReference>
<sequence>MSRGFHVASWGALRVAGMPADALVGLRLRESPAVERELAVAEIELAAARADAAARMFDVVRGCDDEALRRAALEVKRRLFNGKAVAAGALEGARTAPPEGARAALALVDARAARCAALEERYEATFAAEWIAASERFRQTLGSSRLLGGILLSSADHWTTAQKLAEIPSGAPLTSAQQIREATIARYVFRATARTTPFAGFAGVALLDLSASPPGVGDAPHAPHAPRTPGEARWRSLPQLALAHAGELVARAMSSQPAAHAHARARLPLRMNPLRRFAAGAASSVVFSRAGSGELMSLGWTPAVARLVEGAQGRTLEDAARALASDDADERACRDVLEQLVEAGMLEPASVPMGPTPAALRAAADALGEIGCAGAPDELRSVARRLEDYATADVEARARLAAELGRGRGRSAVLEDVMVDGAFGAELPATRGALAAALEPVVRFVRASACGAAHRRLCAAFVERFGRDGVCDDIGGFVTEILEDPQRVARIRGASEPIRWIDAELGRVAAAATGDAVRLDPGLFEGLAAPDAPSSMALFLQIAPPCPRDGGEPRVVLNGAQAGRAKYLSRYLADAAGRAPEALDAIRRRLAQEDGPLPVELSPTLGLNFQVHPRLTEWALELPWEPSAPGDKVLPLRDLSLRFDAAAVELRLRSRRLGRDIEPIHLGFLRDAALPDPHFLLRALSPRLRDDTVAERADLYNVLDRLDLARGVALAPRRPRLTVGRVVVERARWAIPVSAVPRKEPKQPYASYFRAIARLRREREIPARGFARYVGREAAGFGFTETNMYVDWESPFTLIGLARLLGGPSDGRSGYLVFTELLPEPEASWLRLDGRPHAAELLVEIDGERSAR</sequence>
<evidence type="ECO:0000313" key="2">
    <source>
        <dbReference type="EMBL" id="MDC0679810.1"/>
    </source>
</evidence>
<reference evidence="2 3" key="1">
    <citation type="submission" date="2023-01" db="EMBL/GenBank/DDBJ databases">
        <title>Minimal conservation of predation-associated metabolite biosynthetic gene clusters underscores biosynthetic potential of Myxococcota including descriptions for ten novel species: Archangium lansinium sp. nov., Myxococcus landrumus sp. nov., Nannocystis bai.</title>
        <authorList>
            <person name="Ahearne A."/>
            <person name="Stevens C."/>
            <person name="Dowd S."/>
        </authorList>
    </citation>
    <scope>NUCLEOTIDE SEQUENCE [LARGE SCALE GENOMIC DNA]</scope>
    <source>
        <strain evidence="2 3">WIWO2</strain>
    </source>
</reference>
<feature type="domain" description="Lantibiotic dehydratase N-terminal" evidence="1">
    <location>
        <begin position="152"/>
        <end position="768"/>
    </location>
</feature>
<evidence type="ECO:0000313" key="3">
    <source>
        <dbReference type="Proteomes" id="UP001217485"/>
    </source>
</evidence>
<organism evidence="2 3">
    <name type="scientific">Sorangium atrum</name>
    <dbReference type="NCBI Taxonomy" id="2995308"/>
    <lineage>
        <taxon>Bacteria</taxon>
        <taxon>Pseudomonadati</taxon>
        <taxon>Myxococcota</taxon>
        <taxon>Polyangia</taxon>
        <taxon>Polyangiales</taxon>
        <taxon>Polyangiaceae</taxon>
        <taxon>Sorangium</taxon>
    </lineage>
</organism>
<name>A0ABT5C1T6_9BACT</name>
<keyword evidence="3" id="KW-1185">Reference proteome</keyword>
<proteinExistence type="predicted"/>
<dbReference type="EMBL" id="JAQNDK010000002">
    <property type="protein sequence ID" value="MDC0679810.1"/>
    <property type="molecule type" value="Genomic_DNA"/>
</dbReference>
<dbReference type="Pfam" id="PF04738">
    <property type="entry name" value="Lant_dehydr_N"/>
    <property type="match status" value="1"/>
</dbReference>
<protein>
    <submittedName>
        <fullName evidence="2">Lantibiotic dehydratase</fullName>
    </submittedName>
</protein>
<accession>A0ABT5C1T6</accession>
<dbReference type="InterPro" id="IPR006827">
    <property type="entry name" value="Lant_deHydtase_N"/>
</dbReference>
<evidence type="ECO:0000259" key="1">
    <source>
        <dbReference type="Pfam" id="PF04738"/>
    </source>
</evidence>
<gene>
    <name evidence="2" type="ORF">POL72_18865</name>
</gene>